<dbReference type="OrthoDB" id="5061070at2759"/>
<reference evidence="3 4" key="1">
    <citation type="submission" date="2019-05" db="EMBL/GenBank/DDBJ databases">
        <title>Mikania micrantha, genome provides insights into the molecular mechanism of rapid growth.</title>
        <authorList>
            <person name="Liu B."/>
        </authorList>
    </citation>
    <scope>NUCLEOTIDE SEQUENCE [LARGE SCALE GENOMIC DNA]</scope>
    <source>
        <strain evidence="3">NLD-2019</strain>
        <tissue evidence="3">Leaf</tissue>
    </source>
</reference>
<dbReference type="Gene3D" id="3.40.50.300">
    <property type="entry name" value="P-loop containing nucleotide triphosphate hydrolases"/>
    <property type="match status" value="1"/>
</dbReference>
<accession>A0A5N6MWS2</accession>
<dbReference type="Proteomes" id="UP000326396">
    <property type="component" value="Linkage Group LG4"/>
</dbReference>
<evidence type="ECO:0000313" key="4">
    <source>
        <dbReference type="Proteomes" id="UP000326396"/>
    </source>
</evidence>
<dbReference type="PANTHER" id="PTHR11566">
    <property type="entry name" value="DYNAMIN"/>
    <property type="match status" value="1"/>
</dbReference>
<dbReference type="InterPro" id="IPR022812">
    <property type="entry name" value="Dynamin"/>
</dbReference>
<dbReference type="GO" id="GO:0005737">
    <property type="term" value="C:cytoplasm"/>
    <property type="evidence" value="ECO:0007669"/>
    <property type="project" value="TreeGrafter"/>
</dbReference>
<dbReference type="GO" id="GO:0003924">
    <property type="term" value="F:GTPase activity"/>
    <property type="evidence" value="ECO:0007669"/>
    <property type="project" value="InterPro"/>
</dbReference>
<evidence type="ECO:0000259" key="2">
    <source>
        <dbReference type="PROSITE" id="PS51388"/>
    </source>
</evidence>
<dbReference type="InterPro" id="IPR003130">
    <property type="entry name" value="GED"/>
</dbReference>
<dbReference type="GO" id="GO:0005525">
    <property type="term" value="F:GTP binding"/>
    <property type="evidence" value="ECO:0007669"/>
    <property type="project" value="InterPro"/>
</dbReference>
<protein>
    <recommendedName>
        <fullName evidence="2">GED domain-containing protein</fullName>
    </recommendedName>
</protein>
<comment type="caution">
    <text evidence="3">The sequence shown here is derived from an EMBL/GenBank/DDBJ whole genome shotgun (WGS) entry which is preliminary data.</text>
</comment>
<dbReference type="GO" id="GO:0008017">
    <property type="term" value="F:microtubule binding"/>
    <property type="evidence" value="ECO:0007669"/>
    <property type="project" value="TreeGrafter"/>
</dbReference>
<dbReference type="GO" id="GO:0005874">
    <property type="term" value="C:microtubule"/>
    <property type="evidence" value="ECO:0007669"/>
    <property type="project" value="TreeGrafter"/>
</dbReference>
<dbReference type="Pfam" id="PF01031">
    <property type="entry name" value="Dynamin_M"/>
    <property type="match status" value="1"/>
</dbReference>
<dbReference type="PROSITE" id="PS51388">
    <property type="entry name" value="GED"/>
    <property type="match status" value="1"/>
</dbReference>
<sequence>MVCLVAALACTPDRLVAGGCARCTHLAPALNEINDETYEEARNQEATLFETHPLLSKIDKSMKGIPVLSHRLVEIQSVIISKCLPNIIKKINERLHASVLDFNKLPRNLTSVSEAMGAFVQIVGSFKETLQKILIRGELEEYEDDKQMHCSARLAEMVDKLSQDLQSSVKFSKNFLVEEMQILEEANGIRLPHFLPHLVFSRLLKRRVNGVSDLPVCFVNKFMEGVDEMIEMEKMTDYTCDPEFIPSYDKLMGNHDLFLNSLNCLYISSQTLNMEGYSINVNHLNDVSANIRNQAFDLKMRMTTYWKIVLKRMLDYLALQLRFFMQQLVNKDIEVEIMSEVMVNGGGIEKMLVEPPYVAKKRERLQSSISLLKESKEIIEQVMDGIVVTSD</sequence>
<dbReference type="GO" id="GO:0016020">
    <property type="term" value="C:membrane"/>
    <property type="evidence" value="ECO:0007669"/>
    <property type="project" value="TreeGrafter"/>
</dbReference>
<evidence type="ECO:0000313" key="3">
    <source>
        <dbReference type="EMBL" id="KAD4178893.1"/>
    </source>
</evidence>
<dbReference type="PANTHER" id="PTHR11566:SF186">
    <property type="entry name" value="DYNAMIN CENTRAL DOMAIN, GTPASE EFFECTOR DOMAIN-CONTAINING PROTEIN-RELATED"/>
    <property type="match status" value="1"/>
</dbReference>
<dbReference type="Pfam" id="PF02212">
    <property type="entry name" value="GED"/>
    <property type="match status" value="1"/>
</dbReference>
<evidence type="ECO:0000256" key="1">
    <source>
        <dbReference type="ARBA" id="ARBA00023175"/>
    </source>
</evidence>
<dbReference type="InterPro" id="IPR027417">
    <property type="entry name" value="P-loop_NTPase"/>
</dbReference>
<proteinExistence type="predicted"/>
<dbReference type="AlphaFoldDB" id="A0A5N6MWS2"/>
<dbReference type="InterPro" id="IPR000375">
    <property type="entry name" value="Dynamin_stalk"/>
</dbReference>
<feature type="domain" description="GED" evidence="2">
    <location>
        <begin position="295"/>
        <end position="387"/>
    </location>
</feature>
<dbReference type="EMBL" id="SZYD01000014">
    <property type="protein sequence ID" value="KAD4178893.1"/>
    <property type="molecule type" value="Genomic_DNA"/>
</dbReference>
<name>A0A5N6MWS2_9ASTR</name>
<keyword evidence="1" id="KW-0505">Motor protein</keyword>
<keyword evidence="4" id="KW-1185">Reference proteome</keyword>
<organism evidence="3 4">
    <name type="scientific">Mikania micrantha</name>
    <name type="common">bitter vine</name>
    <dbReference type="NCBI Taxonomy" id="192012"/>
    <lineage>
        <taxon>Eukaryota</taxon>
        <taxon>Viridiplantae</taxon>
        <taxon>Streptophyta</taxon>
        <taxon>Embryophyta</taxon>
        <taxon>Tracheophyta</taxon>
        <taxon>Spermatophyta</taxon>
        <taxon>Magnoliopsida</taxon>
        <taxon>eudicotyledons</taxon>
        <taxon>Gunneridae</taxon>
        <taxon>Pentapetalae</taxon>
        <taxon>asterids</taxon>
        <taxon>campanulids</taxon>
        <taxon>Asterales</taxon>
        <taxon>Asteraceae</taxon>
        <taxon>Asteroideae</taxon>
        <taxon>Heliantheae alliance</taxon>
        <taxon>Eupatorieae</taxon>
        <taxon>Mikania</taxon>
    </lineage>
</organism>
<dbReference type="InterPro" id="IPR020850">
    <property type="entry name" value="GED_dom"/>
</dbReference>
<gene>
    <name evidence="3" type="ORF">E3N88_27484</name>
</gene>
<dbReference type="Gene3D" id="1.20.120.1240">
    <property type="entry name" value="Dynamin, middle domain"/>
    <property type="match status" value="2"/>
</dbReference>